<keyword evidence="4" id="KW-0539">Nucleus</keyword>
<proteinExistence type="predicted"/>
<evidence type="ECO:0000256" key="5">
    <source>
        <dbReference type="PROSITE-ProRule" id="PRU00221"/>
    </source>
</evidence>
<dbReference type="InterPro" id="IPR001680">
    <property type="entry name" value="WD40_rpt"/>
</dbReference>
<dbReference type="Pfam" id="PF00400">
    <property type="entry name" value="WD40"/>
    <property type="match status" value="1"/>
</dbReference>
<dbReference type="InterPro" id="IPR036322">
    <property type="entry name" value="WD40_repeat_dom_sf"/>
</dbReference>
<reference evidence="7 8" key="1">
    <citation type="submission" date="2021-07" db="EMBL/GenBank/DDBJ databases">
        <title>The Aristolochia fimbriata genome: insights into angiosperm evolution, floral development and chemical biosynthesis.</title>
        <authorList>
            <person name="Jiao Y."/>
        </authorList>
    </citation>
    <scope>NUCLEOTIDE SEQUENCE [LARGE SCALE GENOMIC DNA]</scope>
    <source>
        <strain evidence="7">IBCAS-2021</strain>
        <tissue evidence="7">Leaf</tissue>
    </source>
</reference>
<comment type="subcellular location">
    <subcellularLocation>
        <location evidence="1">Nucleus</location>
    </subcellularLocation>
</comment>
<protein>
    <recommendedName>
        <fullName evidence="6">NLE domain-containing protein</fullName>
    </recommendedName>
</protein>
<dbReference type="AlphaFoldDB" id="A0AAV7FFK5"/>
<dbReference type="Proteomes" id="UP000825729">
    <property type="component" value="Unassembled WGS sequence"/>
</dbReference>
<evidence type="ECO:0000259" key="6">
    <source>
        <dbReference type="Pfam" id="PF08154"/>
    </source>
</evidence>
<sequence>MDPEGNPVGSALYLPRNTGPVQLLEVVIKLLNNEEKFPYSFYISDQELLVQLGTYLEKSKVSVEKVLQIVYQPQAIFRIRPVNRCSATIADHTEALLSVAFSPDGVSSYKKWITGVSCEPAHLQSPCHQFVSSNKDGDARIQDVSLTKCVICLSGHTLALTCVKWSGDRIIYTNSQDCTIKVWETTEGKLVRELKTAGCFCIPYHSLFALSRGKGAGHFTWQ</sequence>
<dbReference type="PROSITE" id="PS50082">
    <property type="entry name" value="WD_REPEATS_2"/>
    <property type="match status" value="1"/>
</dbReference>
<evidence type="ECO:0000256" key="2">
    <source>
        <dbReference type="ARBA" id="ARBA00022574"/>
    </source>
</evidence>
<dbReference type="InterPro" id="IPR012972">
    <property type="entry name" value="NLE"/>
</dbReference>
<evidence type="ECO:0000313" key="7">
    <source>
        <dbReference type="EMBL" id="KAG9460005.1"/>
    </source>
</evidence>
<dbReference type="EMBL" id="JAINDJ010000002">
    <property type="protein sequence ID" value="KAG9460005.1"/>
    <property type="molecule type" value="Genomic_DNA"/>
</dbReference>
<keyword evidence="3" id="KW-0677">Repeat</keyword>
<dbReference type="GO" id="GO:0005730">
    <property type="term" value="C:nucleolus"/>
    <property type="evidence" value="ECO:0007669"/>
    <property type="project" value="TreeGrafter"/>
</dbReference>
<evidence type="ECO:0000256" key="1">
    <source>
        <dbReference type="ARBA" id="ARBA00004123"/>
    </source>
</evidence>
<gene>
    <name evidence="7" type="ORF">H6P81_004513</name>
</gene>
<dbReference type="SUPFAM" id="SSF50978">
    <property type="entry name" value="WD40 repeat-like"/>
    <property type="match status" value="1"/>
</dbReference>
<dbReference type="InterPro" id="IPR015943">
    <property type="entry name" value="WD40/YVTN_repeat-like_dom_sf"/>
</dbReference>
<dbReference type="Gene3D" id="2.130.10.10">
    <property type="entry name" value="YVTN repeat-like/Quinoprotein amine dehydrogenase"/>
    <property type="match status" value="1"/>
</dbReference>
<feature type="repeat" description="WD" evidence="5">
    <location>
        <begin position="153"/>
        <end position="193"/>
    </location>
</feature>
<organism evidence="7 8">
    <name type="scientific">Aristolochia fimbriata</name>
    <name type="common">White veined hardy Dutchman's pipe vine</name>
    <dbReference type="NCBI Taxonomy" id="158543"/>
    <lineage>
        <taxon>Eukaryota</taxon>
        <taxon>Viridiplantae</taxon>
        <taxon>Streptophyta</taxon>
        <taxon>Embryophyta</taxon>
        <taxon>Tracheophyta</taxon>
        <taxon>Spermatophyta</taxon>
        <taxon>Magnoliopsida</taxon>
        <taxon>Magnoliidae</taxon>
        <taxon>Piperales</taxon>
        <taxon>Aristolochiaceae</taxon>
        <taxon>Aristolochia</taxon>
    </lineage>
</organism>
<keyword evidence="8" id="KW-1185">Reference proteome</keyword>
<evidence type="ECO:0000256" key="3">
    <source>
        <dbReference type="ARBA" id="ARBA00022737"/>
    </source>
</evidence>
<dbReference type="PANTHER" id="PTHR19848:SF0">
    <property type="entry name" value="NOTCHLESS PROTEIN HOMOLOG 1"/>
    <property type="match status" value="1"/>
</dbReference>
<comment type="caution">
    <text evidence="7">The sequence shown here is derived from an EMBL/GenBank/DDBJ whole genome shotgun (WGS) entry which is preliminary data.</text>
</comment>
<evidence type="ECO:0000313" key="8">
    <source>
        <dbReference type="Proteomes" id="UP000825729"/>
    </source>
</evidence>
<evidence type="ECO:0000256" key="4">
    <source>
        <dbReference type="ARBA" id="ARBA00023242"/>
    </source>
</evidence>
<dbReference type="GO" id="GO:0000027">
    <property type="term" value="P:ribosomal large subunit assembly"/>
    <property type="evidence" value="ECO:0007669"/>
    <property type="project" value="TreeGrafter"/>
</dbReference>
<dbReference type="Pfam" id="PF08154">
    <property type="entry name" value="NLE"/>
    <property type="match status" value="1"/>
</dbReference>
<name>A0AAV7FFK5_ARIFI</name>
<dbReference type="SMART" id="SM00320">
    <property type="entry name" value="WD40"/>
    <property type="match status" value="2"/>
</dbReference>
<dbReference type="PANTHER" id="PTHR19848">
    <property type="entry name" value="WD40 REPEAT PROTEIN"/>
    <property type="match status" value="1"/>
</dbReference>
<feature type="domain" description="NLE" evidence="6">
    <location>
        <begin position="6"/>
        <end position="56"/>
    </location>
</feature>
<dbReference type="PROSITE" id="PS50294">
    <property type="entry name" value="WD_REPEATS_REGION"/>
    <property type="match status" value="1"/>
</dbReference>
<keyword evidence="2 5" id="KW-0853">WD repeat</keyword>
<accession>A0AAV7FFK5</accession>